<keyword evidence="4 5" id="KW-0472">Membrane</keyword>
<feature type="transmembrane region" description="Helical" evidence="5">
    <location>
        <begin position="434"/>
        <end position="455"/>
    </location>
</feature>
<dbReference type="PROSITE" id="PS50850">
    <property type="entry name" value="MFS"/>
    <property type="match status" value="1"/>
</dbReference>
<evidence type="ECO:0000313" key="8">
    <source>
        <dbReference type="Proteomes" id="UP000431092"/>
    </source>
</evidence>
<feature type="transmembrane region" description="Helical" evidence="5">
    <location>
        <begin position="410"/>
        <end position="428"/>
    </location>
</feature>
<organism evidence="7 8">
    <name type="scientific">Arsenicicoccus cauae</name>
    <dbReference type="NCBI Taxonomy" id="2663847"/>
    <lineage>
        <taxon>Bacteria</taxon>
        <taxon>Bacillati</taxon>
        <taxon>Actinomycetota</taxon>
        <taxon>Actinomycetes</taxon>
        <taxon>Micrococcales</taxon>
        <taxon>Intrasporangiaceae</taxon>
        <taxon>Arsenicicoccus</taxon>
    </lineage>
</organism>
<dbReference type="AlphaFoldDB" id="A0A6I3IHZ4"/>
<name>A0A6I3IHZ4_9MICO</name>
<dbReference type="Proteomes" id="UP000431092">
    <property type="component" value="Unassembled WGS sequence"/>
</dbReference>
<keyword evidence="3 5" id="KW-1133">Transmembrane helix</keyword>
<feature type="domain" description="Major facilitator superfamily (MFS) profile" evidence="6">
    <location>
        <begin position="20"/>
        <end position="459"/>
    </location>
</feature>
<evidence type="ECO:0000313" key="7">
    <source>
        <dbReference type="EMBL" id="MTB71265.1"/>
    </source>
</evidence>
<dbReference type="InterPro" id="IPR011701">
    <property type="entry name" value="MFS"/>
</dbReference>
<feature type="transmembrane region" description="Helical" evidence="5">
    <location>
        <begin position="143"/>
        <end position="165"/>
    </location>
</feature>
<dbReference type="InterPro" id="IPR036259">
    <property type="entry name" value="MFS_trans_sf"/>
</dbReference>
<dbReference type="SUPFAM" id="SSF103473">
    <property type="entry name" value="MFS general substrate transporter"/>
    <property type="match status" value="1"/>
</dbReference>
<comment type="caution">
    <text evidence="7">The sequence shown here is derived from an EMBL/GenBank/DDBJ whole genome shotgun (WGS) entry which is preliminary data.</text>
</comment>
<gene>
    <name evidence="7" type="ORF">GGG17_04615</name>
</gene>
<feature type="transmembrane region" description="Helical" evidence="5">
    <location>
        <begin position="212"/>
        <end position="231"/>
    </location>
</feature>
<feature type="transmembrane region" description="Helical" evidence="5">
    <location>
        <begin position="338"/>
        <end position="358"/>
    </location>
</feature>
<protein>
    <submittedName>
        <fullName evidence="7">MFS transporter</fullName>
    </submittedName>
</protein>
<feature type="transmembrane region" description="Helical" evidence="5">
    <location>
        <begin position="109"/>
        <end position="131"/>
    </location>
</feature>
<comment type="subcellular location">
    <subcellularLocation>
        <location evidence="1">Cell membrane</location>
        <topology evidence="1">Multi-pass membrane protein</topology>
    </subcellularLocation>
</comment>
<dbReference type="Gene3D" id="1.20.1250.20">
    <property type="entry name" value="MFS general substrate transporter like domains"/>
    <property type="match status" value="1"/>
</dbReference>
<accession>A0A6I3IHZ4</accession>
<proteinExistence type="predicted"/>
<feature type="transmembrane region" description="Helical" evidence="5">
    <location>
        <begin position="280"/>
        <end position="298"/>
    </location>
</feature>
<keyword evidence="8" id="KW-1185">Reference proteome</keyword>
<feature type="transmembrane region" description="Helical" evidence="5">
    <location>
        <begin position="304"/>
        <end position="326"/>
    </location>
</feature>
<evidence type="ECO:0000256" key="4">
    <source>
        <dbReference type="ARBA" id="ARBA00023136"/>
    </source>
</evidence>
<dbReference type="EMBL" id="WLVL01000018">
    <property type="protein sequence ID" value="MTB71265.1"/>
    <property type="molecule type" value="Genomic_DNA"/>
</dbReference>
<evidence type="ECO:0000259" key="6">
    <source>
        <dbReference type="PROSITE" id="PS50850"/>
    </source>
</evidence>
<dbReference type="GO" id="GO:0005886">
    <property type="term" value="C:plasma membrane"/>
    <property type="evidence" value="ECO:0007669"/>
    <property type="project" value="UniProtKB-SubCell"/>
</dbReference>
<dbReference type="RefSeq" id="WP_154592605.1">
    <property type="nucleotide sequence ID" value="NZ_WLVL01000018.1"/>
</dbReference>
<evidence type="ECO:0000256" key="3">
    <source>
        <dbReference type="ARBA" id="ARBA00022989"/>
    </source>
</evidence>
<dbReference type="Pfam" id="PF07690">
    <property type="entry name" value="MFS_1"/>
    <property type="match status" value="1"/>
</dbReference>
<feature type="transmembrane region" description="Helical" evidence="5">
    <location>
        <begin position="243"/>
        <end position="260"/>
    </location>
</feature>
<reference evidence="7 8" key="1">
    <citation type="submission" date="2019-11" db="EMBL/GenBank/DDBJ databases">
        <title>Whole genome sequencing identifies a novel species of the genus Arsenicicoccus isolated from human blood.</title>
        <authorList>
            <person name="Jeong J.H."/>
            <person name="Kweon O.J."/>
            <person name="Kim H.R."/>
            <person name="Kim T.-H."/>
            <person name="Ha S.-M."/>
            <person name="Lee M.-K."/>
        </authorList>
    </citation>
    <scope>NUCLEOTIDE SEQUENCE [LARGE SCALE GENOMIC DNA]</scope>
    <source>
        <strain evidence="7 8">MKL-02</strain>
    </source>
</reference>
<feature type="transmembrane region" description="Helical" evidence="5">
    <location>
        <begin position="364"/>
        <end position="389"/>
    </location>
</feature>
<dbReference type="InterPro" id="IPR020846">
    <property type="entry name" value="MFS_dom"/>
</dbReference>
<dbReference type="PANTHER" id="PTHR23501">
    <property type="entry name" value="MAJOR FACILITATOR SUPERFAMILY"/>
    <property type="match status" value="1"/>
</dbReference>
<feature type="transmembrane region" description="Helical" evidence="5">
    <location>
        <begin position="171"/>
        <end position="191"/>
    </location>
</feature>
<evidence type="ECO:0000256" key="5">
    <source>
        <dbReference type="SAM" id="Phobius"/>
    </source>
</evidence>
<feature type="transmembrane region" description="Helical" evidence="5">
    <location>
        <begin position="19"/>
        <end position="42"/>
    </location>
</feature>
<evidence type="ECO:0000256" key="2">
    <source>
        <dbReference type="ARBA" id="ARBA00022692"/>
    </source>
</evidence>
<dbReference type="PANTHER" id="PTHR23501:SF154">
    <property type="entry name" value="MULTIDRUG-EFFLUX TRANSPORTER RV1634-RELATED"/>
    <property type="match status" value="1"/>
</dbReference>
<dbReference type="GO" id="GO:0022857">
    <property type="term" value="F:transmembrane transporter activity"/>
    <property type="evidence" value="ECO:0007669"/>
    <property type="project" value="InterPro"/>
</dbReference>
<keyword evidence="2 5" id="KW-0812">Transmembrane</keyword>
<evidence type="ECO:0000256" key="1">
    <source>
        <dbReference type="ARBA" id="ARBA00004651"/>
    </source>
</evidence>
<sequence>MIPAVTSTPQGPMGPAYRLVTIVMIAQVTLVAFESMAVTTAMPAVADELDAVRAYGLAFSLFLSAQLLGTVLSGTWTDLRGPLPATLVGQAGLALGSLVAGLADSFPVLLAGRMIAGLGGGLLVVALYVMIGRAYPESLRPRVFGWVSAAWVLPAIVGPLLAAWLTEALSWRWVFLVVVPPILVTTVLTWARRSLVAPPGRTGSGRERRSHRRAALAGALVAVGAGVLQWGSQHVEPFEAAPVAVAGVGLVLVVVVAPRLVPPGTLRLARGLPSVTMSRFLLTAAFNGAITFIPLMLVNERGTSGTVAGVMLTLGSLGWSVGAALQGRDAFVRDRFRLLGAGGASLAVGLLGLAAITGLGLSAWLVPVAATAMGIGMGLAMSTISVLGLDLTPVERHGEVSSSLQLADTLGSALGVALTGSVFAGMHRSAGADAGAYTLIWALCAASAGLVVLAGSRARPLGRQRART</sequence>
<feature type="transmembrane region" description="Helical" evidence="5">
    <location>
        <begin position="54"/>
        <end position="76"/>
    </location>
</feature>